<name>A0A1R2B3V7_9CILI</name>
<comment type="caution">
    <text evidence="1">The sequence shown here is derived from an EMBL/GenBank/DDBJ whole genome shotgun (WGS) entry which is preliminary data.</text>
</comment>
<dbReference type="EMBL" id="MPUH01000989">
    <property type="protein sequence ID" value="OMJ71452.1"/>
    <property type="molecule type" value="Genomic_DNA"/>
</dbReference>
<keyword evidence="2" id="KW-1185">Reference proteome</keyword>
<evidence type="ECO:0000313" key="2">
    <source>
        <dbReference type="Proteomes" id="UP000187209"/>
    </source>
</evidence>
<protein>
    <submittedName>
        <fullName evidence="1">Uncharacterized protein</fullName>
    </submittedName>
</protein>
<sequence length="117" mass="14127">MIGMTLEIHLPKLRKLKKHIDSIMKNDEYKKDFVIFEENKNKVIKSQMLPPWMQYQELKPISCKSHGLNITDLMGTFDRNKTVNIYRIHKRKSRLSIDFHKIEFKEKCEETMKIFNL</sequence>
<accession>A0A1R2B3V7</accession>
<organism evidence="1 2">
    <name type="scientific">Stentor coeruleus</name>
    <dbReference type="NCBI Taxonomy" id="5963"/>
    <lineage>
        <taxon>Eukaryota</taxon>
        <taxon>Sar</taxon>
        <taxon>Alveolata</taxon>
        <taxon>Ciliophora</taxon>
        <taxon>Postciliodesmatophora</taxon>
        <taxon>Heterotrichea</taxon>
        <taxon>Heterotrichida</taxon>
        <taxon>Stentoridae</taxon>
        <taxon>Stentor</taxon>
    </lineage>
</organism>
<dbReference type="AlphaFoldDB" id="A0A1R2B3V7"/>
<gene>
    <name evidence="1" type="ORF">SteCoe_30337</name>
</gene>
<proteinExistence type="predicted"/>
<evidence type="ECO:0000313" key="1">
    <source>
        <dbReference type="EMBL" id="OMJ71452.1"/>
    </source>
</evidence>
<dbReference type="Proteomes" id="UP000187209">
    <property type="component" value="Unassembled WGS sequence"/>
</dbReference>
<reference evidence="1 2" key="1">
    <citation type="submission" date="2016-11" db="EMBL/GenBank/DDBJ databases">
        <title>The macronuclear genome of Stentor coeruleus: a giant cell with tiny introns.</title>
        <authorList>
            <person name="Slabodnick M."/>
            <person name="Ruby J.G."/>
            <person name="Reiff S.B."/>
            <person name="Swart E.C."/>
            <person name="Gosai S."/>
            <person name="Prabakaran S."/>
            <person name="Witkowska E."/>
            <person name="Larue G.E."/>
            <person name="Fisher S."/>
            <person name="Freeman R.M."/>
            <person name="Gunawardena J."/>
            <person name="Chu W."/>
            <person name="Stover N.A."/>
            <person name="Gregory B.D."/>
            <person name="Nowacki M."/>
            <person name="Derisi J."/>
            <person name="Roy S.W."/>
            <person name="Marshall W.F."/>
            <person name="Sood P."/>
        </authorList>
    </citation>
    <scope>NUCLEOTIDE SEQUENCE [LARGE SCALE GENOMIC DNA]</scope>
    <source>
        <strain evidence="1">WM001</strain>
    </source>
</reference>